<dbReference type="HOGENOM" id="CLU_2308523_0_0_1"/>
<proteinExistence type="predicted"/>
<feature type="coiled-coil region" evidence="1">
    <location>
        <begin position="30"/>
        <end position="82"/>
    </location>
</feature>
<organism evidence="3">
    <name type="scientific">Caenorhabditis brenneri</name>
    <name type="common">Nematode worm</name>
    <dbReference type="NCBI Taxonomy" id="135651"/>
    <lineage>
        <taxon>Eukaryota</taxon>
        <taxon>Metazoa</taxon>
        <taxon>Ecdysozoa</taxon>
        <taxon>Nematoda</taxon>
        <taxon>Chromadorea</taxon>
        <taxon>Rhabditida</taxon>
        <taxon>Rhabditina</taxon>
        <taxon>Rhabditomorpha</taxon>
        <taxon>Rhabditoidea</taxon>
        <taxon>Rhabditidae</taxon>
        <taxon>Peloderinae</taxon>
        <taxon>Caenorhabditis</taxon>
    </lineage>
</organism>
<dbReference type="OMA" id="NLAHRIN"/>
<keyword evidence="1" id="KW-0175">Coiled coil</keyword>
<dbReference type="InParanoid" id="G0PBE1"/>
<evidence type="ECO:0000313" key="3">
    <source>
        <dbReference type="Proteomes" id="UP000008068"/>
    </source>
</evidence>
<name>G0PBE1_CAEBE</name>
<accession>G0PBE1</accession>
<evidence type="ECO:0000256" key="1">
    <source>
        <dbReference type="SAM" id="Coils"/>
    </source>
</evidence>
<keyword evidence="3" id="KW-1185">Reference proteome</keyword>
<dbReference type="AlphaFoldDB" id="G0PBE1"/>
<protein>
    <submittedName>
        <fullName evidence="2">Uncharacterized protein</fullName>
    </submittedName>
</protein>
<sequence>MYSSSSSPVNKLPNQTAPFFLSPISLEGLRDQHKQELQKQRNEMNATIQNLAHRINDSKNYIEQLQCSLASEARHKEELNQVLQHFASDNAAVKGHQDSK</sequence>
<evidence type="ECO:0000313" key="2">
    <source>
        <dbReference type="EMBL" id="EGT50452.1"/>
    </source>
</evidence>
<dbReference type="Proteomes" id="UP000008068">
    <property type="component" value="Unassembled WGS sequence"/>
</dbReference>
<dbReference type="EMBL" id="GL380209">
    <property type="protein sequence ID" value="EGT50452.1"/>
    <property type="molecule type" value="Genomic_DNA"/>
</dbReference>
<reference evidence="3" key="1">
    <citation type="submission" date="2011-07" db="EMBL/GenBank/DDBJ databases">
        <authorList>
            <consortium name="Caenorhabditis brenneri Sequencing and Analysis Consortium"/>
            <person name="Wilson R.K."/>
        </authorList>
    </citation>
    <scope>NUCLEOTIDE SEQUENCE [LARGE SCALE GENOMIC DNA]</scope>
    <source>
        <strain evidence="3">PB2801</strain>
    </source>
</reference>
<gene>
    <name evidence="2" type="ORF">CAEBREN_00455</name>
</gene>